<dbReference type="AlphaFoldDB" id="A0A2X4ZUS4"/>
<accession>A0A2X4ZUS4</accession>
<evidence type="ECO:0000313" key="4">
    <source>
        <dbReference type="Proteomes" id="UP000307968"/>
    </source>
</evidence>
<reference evidence="2 4" key="1">
    <citation type="submission" date="2019-05" db="EMBL/GenBank/DDBJ databases">
        <authorList>
            <consortium name="Pathogen Informatics"/>
        </authorList>
    </citation>
    <scope>NUCLEOTIDE SEQUENCE [LARGE SCALE GENOMIC DNA]</scope>
    <source>
        <strain evidence="2 4">NCTC12971</strain>
        <strain evidence="1 3">NCTC9419</strain>
    </source>
</reference>
<gene>
    <name evidence="2" type="primary">ubiD_3</name>
    <name evidence="1" type="synonym">ubiD_4</name>
    <name evidence="2" type="ORF">NCTC12971_00300</name>
    <name evidence="1" type="ORF">NCTC9419_02816</name>
</gene>
<evidence type="ECO:0000313" key="2">
    <source>
        <dbReference type="EMBL" id="VTP59867.1"/>
    </source>
</evidence>
<dbReference type="SUPFAM" id="SSF143968">
    <property type="entry name" value="UbiD C-terminal domain-like"/>
    <property type="match status" value="1"/>
</dbReference>
<dbReference type="EC" id="4.1.1.-" evidence="2"/>
<dbReference type="Gene3D" id="1.20.5.570">
    <property type="entry name" value="Single helix bin"/>
    <property type="match status" value="1"/>
</dbReference>
<sequence>MAGETQREWGRPIVMDEKVRARIDEIWDELAIFSDREPTL</sequence>
<protein>
    <submittedName>
        <fullName evidence="2">3-octaprenyl-4-hydroxybenzoate carboxy-lyase</fullName>
        <ecNumber evidence="2">4.1.1.-</ecNumber>
    </submittedName>
</protein>
<evidence type="ECO:0000313" key="1">
    <source>
        <dbReference type="EMBL" id="VEA71282.1"/>
    </source>
</evidence>
<name>A0A2X4ZUS4_SERRU</name>
<dbReference type="EMBL" id="LR590463">
    <property type="protein sequence ID" value="VTP59867.1"/>
    <property type="molecule type" value="Genomic_DNA"/>
</dbReference>
<dbReference type="Proteomes" id="UP000271603">
    <property type="component" value="Chromosome"/>
</dbReference>
<dbReference type="Proteomes" id="UP000307968">
    <property type="component" value="Chromosome"/>
</dbReference>
<dbReference type="FunFam" id="1.20.5.570:FF:000001">
    <property type="entry name" value="3-octaprenyl-4-hydroxybenzoate carboxy-lyase"/>
    <property type="match status" value="1"/>
</dbReference>
<dbReference type="EMBL" id="LR134155">
    <property type="protein sequence ID" value="VEA71282.1"/>
    <property type="molecule type" value="Genomic_DNA"/>
</dbReference>
<dbReference type="GO" id="GO:0016829">
    <property type="term" value="F:lyase activity"/>
    <property type="evidence" value="ECO:0007669"/>
    <property type="project" value="UniProtKB-KW"/>
</dbReference>
<organism evidence="2 4">
    <name type="scientific">Serratia rubidaea</name>
    <name type="common">Serratia marinorubra</name>
    <dbReference type="NCBI Taxonomy" id="61652"/>
    <lineage>
        <taxon>Bacteria</taxon>
        <taxon>Pseudomonadati</taxon>
        <taxon>Pseudomonadota</taxon>
        <taxon>Gammaproteobacteria</taxon>
        <taxon>Enterobacterales</taxon>
        <taxon>Yersiniaceae</taxon>
        <taxon>Serratia</taxon>
    </lineage>
</organism>
<evidence type="ECO:0000313" key="3">
    <source>
        <dbReference type="Proteomes" id="UP000271603"/>
    </source>
</evidence>
<proteinExistence type="predicted"/>
<keyword evidence="2" id="KW-0456">Lyase</keyword>